<dbReference type="InterPro" id="IPR036397">
    <property type="entry name" value="RNaseH_sf"/>
</dbReference>
<dbReference type="GO" id="GO:0003676">
    <property type="term" value="F:nucleic acid binding"/>
    <property type="evidence" value="ECO:0007669"/>
    <property type="project" value="InterPro"/>
</dbReference>
<dbReference type="PROSITE" id="PS50994">
    <property type="entry name" value="INTEGRASE"/>
    <property type="match status" value="1"/>
</dbReference>
<gene>
    <name evidence="2" type="ORF">KI387_024374</name>
</gene>
<feature type="non-terminal residue" evidence="2">
    <location>
        <position position="1"/>
    </location>
</feature>
<dbReference type="InterPro" id="IPR001584">
    <property type="entry name" value="Integrase_cat-core"/>
</dbReference>
<dbReference type="Gene3D" id="3.30.420.10">
    <property type="entry name" value="Ribonuclease H-like superfamily/Ribonuclease H"/>
    <property type="match status" value="1"/>
</dbReference>
<keyword evidence="3" id="KW-1185">Reference proteome</keyword>
<evidence type="ECO:0000313" key="2">
    <source>
        <dbReference type="EMBL" id="KAH9315747.1"/>
    </source>
</evidence>
<feature type="non-terminal residue" evidence="2">
    <location>
        <position position="59"/>
    </location>
</feature>
<accession>A0AA38G458</accession>
<dbReference type="EMBL" id="JAHRHJ020000005">
    <property type="protein sequence ID" value="KAH9315747.1"/>
    <property type="molecule type" value="Genomic_DNA"/>
</dbReference>
<dbReference type="InterPro" id="IPR039537">
    <property type="entry name" value="Retrotran_Ty1/copia-like"/>
</dbReference>
<name>A0AA38G458_TAXCH</name>
<evidence type="ECO:0000259" key="1">
    <source>
        <dbReference type="PROSITE" id="PS50994"/>
    </source>
</evidence>
<sequence length="59" mass="6720">DFKALAEKQAERSIKVLRTNNGGEYVNNRFMDFCTSKGIYLHHTVAYSPSQNGVAERKK</sequence>
<dbReference type="GO" id="GO:0015074">
    <property type="term" value="P:DNA integration"/>
    <property type="evidence" value="ECO:0007669"/>
    <property type="project" value="InterPro"/>
</dbReference>
<dbReference type="AlphaFoldDB" id="A0AA38G458"/>
<dbReference type="Proteomes" id="UP000824469">
    <property type="component" value="Unassembled WGS sequence"/>
</dbReference>
<dbReference type="InterPro" id="IPR012337">
    <property type="entry name" value="RNaseH-like_sf"/>
</dbReference>
<comment type="caution">
    <text evidence="2">The sequence shown here is derived from an EMBL/GenBank/DDBJ whole genome shotgun (WGS) entry which is preliminary data.</text>
</comment>
<dbReference type="SUPFAM" id="SSF53098">
    <property type="entry name" value="Ribonuclease H-like"/>
    <property type="match status" value="1"/>
</dbReference>
<dbReference type="PANTHER" id="PTHR42648:SF18">
    <property type="entry name" value="RETROTRANSPOSON, UNCLASSIFIED-LIKE PROTEIN"/>
    <property type="match status" value="1"/>
</dbReference>
<dbReference type="PANTHER" id="PTHR42648">
    <property type="entry name" value="TRANSPOSASE, PUTATIVE-RELATED"/>
    <property type="match status" value="1"/>
</dbReference>
<organism evidence="2 3">
    <name type="scientific">Taxus chinensis</name>
    <name type="common">Chinese yew</name>
    <name type="synonym">Taxus wallichiana var. chinensis</name>
    <dbReference type="NCBI Taxonomy" id="29808"/>
    <lineage>
        <taxon>Eukaryota</taxon>
        <taxon>Viridiplantae</taxon>
        <taxon>Streptophyta</taxon>
        <taxon>Embryophyta</taxon>
        <taxon>Tracheophyta</taxon>
        <taxon>Spermatophyta</taxon>
        <taxon>Pinopsida</taxon>
        <taxon>Pinidae</taxon>
        <taxon>Conifers II</taxon>
        <taxon>Cupressales</taxon>
        <taxon>Taxaceae</taxon>
        <taxon>Taxus</taxon>
    </lineage>
</organism>
<reference evidence="2 3" key="1">
    <citation type="journal article" date="2021" name="Nat. Plants">
        <title>The Taxus genome provides insights into paclitaxel biosynthesis.</title>
        <authorList>
            <person name="Xiong X."/>
            <person name="Gou J."/>
            <person name="Liao Q."/>
            <person name="Li Y."/>
            <person name="Zhou Q."/>
            <person name="Bi G."/>
            <person name="Li C."/>
            <person name="Du R."/>
            <person name="Wang X."/>
            <person name="Sun T."/>
            <person name="Guo L."/>
            <person name="Liang H."/>
            <person name="Lu P."/>
            <person name="Wu Y."/>
            <person name="Zhang Z."/>
            <person name="Ro D.K."/>
            <person name="Shang Y."/>
            <person name="Huang S."/>
            <person name="Yan J."/>
        </authorList>
    </citation>
    <scope>NUCLEOTIDE SEQUENCE [LARGE SCALE GENOMIC DNA]</scope>
    <source>
        <strain evidence="2">Ta-2019</strain>
    </source>
</reference>
<evidence type="ECO:0000313" key="3">
    <source>
        <dbReference type="Proteomes" id="UP000824469"/>
    </source>
</evidence>
<proteinExistence type="predicted"/>
<feature type="domain" description="Integrase catalytic" evidence="1">
    <location>
        <begin position="1"/>
        <end position="59"/>
    </location>
</feature>
<protein>
    <recommendedName>
        <fullName evidence="1">Integrase catalytic domain-containing protein</fullName>
    </recommendedName>
</protein>